<accession>A0A1S2M3V8</accession>
<feature type="transmembrane region" description="Helical" evidence="1">
    <location>
        <begin position="180"/>
        <end position="202"/>
    </location>
</feature>
<protein>
    <submittedName>
        <fullName evidence="2">Uncharacterized protein</fullName>
    </submittedName>
</protein>
<dbReference type="OrthoDB" id="5188521at2"/>
<evidence type="ECO:0000313" key="2">
    <source>
        <dbReference type="EMBL" id="OIJ19411.1"/>
    </source>
</evidence>
<dbReference type="AlphaFoldDB" id="A0A1S2M3V8"/>
<sequence length="268" mass="29839">MKNISRVFLRIGIAIMLLSATLSLIGLLWEELYQDTNLLIVEGWWMNDWVTLLLAVPLFAIAIFLGKKGSKHGFGLLVGLMMYTVYNYSFYLFGAAFNAVFLGYVVVFVLGLFGLLTGALTLFTLLRKEDVPSIKVARVISIYMVVTALFLCIGWVGQWLSFVVTGTTPALMEQLEATNHLVAALDLTFVVPWFIFGAVLLWKYRVSGLIVSLMVHMKTVIYNVILLWSSISQHTSGVEGAIDFIPLWGFFFVGSSAAMVGLLRSLKK</sequence>
<evidence type="ECO:0000313" key="3">
    <source>
        <dbReference type="Proteomes" id="UP000180057"/>
    </source>
</evidence>
<feature type="transmembrane region" description="Helical" evidence="1">
    <location>
        <begin position="209"/>
        <end position="229"/>
    </location>
</feature>
<organism evidence="2 3">
    <name type="scientific">Anaerobacillus alkalidiazotrophicus</name>
    <dbReference type="NCBI Taxonomy" id="472963"/>
    <lineage>
        <taxon>Bacteria</taxon>
        <taxon>Bacillati</taxon>
        <taxon>Bacillota</taxon>
        <taxon>Bacilli</taxon>
        <taxon>Bacillales</taxon>
        <taxon>Bacillaceae</taxon>
        <taxon>Anaerobacillus</taxon>
    </lineage>
</organism>
<feature type="transmembrane region" description="Helical" evidence="1">
    <location>
        <begin position="99"/>
        <end position="126"/>
    </location>
</feature>
<dbReference type="RefSeq" id="WP_071390178.1">
    <property type="nucleotide sequence ID" value="NZ_MLQS01000018.1"/>
</dbReference>
<feature type="transmembrane region" description="Helical" evidence="1">
    <location>
        <begin position="241"/>
        <end position="263"/>
    </location>
</feature>
<feature type="transmembrane region" description="Helical" evidence="1">
    <location>
        <begin position="7"/>
        <end position="29"/>
    </location>
</feature>
<evidence type="ECO:0000256" key="1">
    <source>
        <dbReference type="SAM" id="Phobius"/>
    </source>
</evidence>
<dbReference type="Proteomes" id="UP000180057">
    <property type="component" value="Unassembled WGS sequence"/>
</dbReference>
<reference evidence="2 3" key="1">
    <citation type="submission" date="2016-10" db="EMBL/GenBank/DDBJ databases">
        <title>Draft genome sequences of four alkaliphilic bacteria belonging to the Anaerobacillus genus.</title>
        <authorList>
            <person name="Bassil N.M."/>
            <person name="Lloyd J.R."/>
        </authorList>
    </citation>
    <scope>NUCLEOTIDE SEQUENCE [LARGE SCALE GENOMIC DNA]</scope>
    <source>
        <strain evidence="2 3">DSM 22531</strain>
    </source>
</reference>
<feature type="transmembrane region" description="Helical" evidence="1">
    <location>
        <begin position="138"/>
        <end position="160"/>
    </location>
</feature>
<feature type="transmembrane region" description="Helical" evidence="1">
    <location>
        <begin position="73"/>
        <end position="93"/>
    </location>
</feature>
<name>A0A1S2M3V8_9BACI</name>
<dbReference type="STRING" id="472963.BKP45_13270"/>
<keyword evidence="1" id="KW-1133">Transmembrane helix</keyword>
<keyword evidence="1" id="KW-0472">Membrane</keyword>
<dbReference type="EMBL" id="MLQS01000018">
    <property type="protein sequence ID" value="OIJ19411.1"/>
    <property type="molecule type" value="Genomic_DNA"/>
</dbReference>
<comment type="caution">
    <text evidence="2">The sequence shown here is derived from an EMBL/GenBank/DDBJ whole genome shotgun (WGS) entry which is preliminary data.</text>
</comment>
<proteinExistence type="predicted"/>
<keyword evidence="1" id="KW-0812">Transmembrane</keyword>
<keyword evidence="3" id="KW-1185">Reference proteome</keyword>
<gene>
    <name evidence="2" type="ORF">BKP45_13270</name>
</gene>
<feature type="transmembrane region" description="Helical" evidence="1">
    <location>
        <begin position="49"/>
        <end position="66"/>
    </location>
</feature>